<dbReference type="AlphaFoldDB" id="M3EFS4"/>
<sequence>MNWNNDIFKIIFTSIPIQSGKLLWKFNIEKSNFLPKESIYACFI</sequence>
<protein>
    <submittedName>
        <fullName evidence="1">Uncharacterized protein</fullName>
    </submittedName>
</protein>
<gene>
    <name evidence="1" type="ORF">LEP1GSC188_0409</name>
</gene>
<dbReference type="Proteomes" id="UP000011770">
    <property type="component" value="Unassembled WGS sequence"/>
</dbReference>
<organism evidence="1 2">
    <name type="scientific">Leptospira weilii serovar Topaz str. LT2116</name>
    <dbReference type="NCBI Taxonomy" id="1088540"/>
    <lineage>
        <taxon>Bacteria</taxon>
        <taxon>Pseudomonadati</taxon>
        <taxon>Spirochaetota</taxon>
        <taxon>Spirochaetia</taxon>
        <taxon>Leptospirales</taxon>
        <taxon>Leptospiraceae</taxon>
        <taxon>Leptospira</taxon>
    </lineage>
</organism>
<accession>M3EFS4</accession>
<comment type="caution">
    <text evidence="1">The sequence shown here is derived from an EMBL/GenBank/DDBJ whole genome shotgun (WGS) entry which is preliminary data.</text>
</comment>
<reference evidence="1 2" key="1">
    <citation type="submission" date="2013-01" db="EMBL/GenBank/DDBJ databases">
        <authorList>
            <person name="Harkins D.M."/>
            <person name="Durkin A.S."/>
            <person name="Brinkac L.M."/>
            <person name="Haft D.H."/>
            <person name="Selengut J.D."/>
            <person name="Sanka R."/>
            <person name="DePew J."/>
            <person name="Purushe J."/>
            <person name="Tulsiani S.M."/>
            <person name="Graham G.C."/>
            <person name="Burns M.-A."/>
            <person name="Dohnt M.F."/>
            <person name="Smythe L.D."/>
            <person name="McKay D.B."/>
            <person name="Craig S.B."/>
            <person name="Vinetz J.M."/>
            <person name="Sutton G.G."/>
            <person name="Nierman W.C."/>
            <person name="Fouts D.E."/>
        </authorList>
    </citation>
    <scope>NUCLEOTIDE SEQUENCE [LARGE SCALE GENOMIC DNA]</scope>
    <source>
        <strain evidence="1 2">LT2116</strain>
    </source>
</reference>
<dbReference type="EMBL" id="AHOR02000069">
    <property type="protein sequence ID" value="EMF79923.1"/>
    <property type="molecule type" value="Genomic_DNA"/>
</dbReference>
<evidence type="ECO:0000313" key="1">
    <source>
        <dbReference type="EMBL" id="EMF79923.1"/>
    </source>
</evidence>
<evidence type="ECO:0000313" key="2">
    <source>
        <dbReference type="Proteomes" id="UP000011770"/>
    </source>
</evidence>
<proteinExistence type="predicted"/>
<name>M3EFS4_9LEPT</name>